<feature type="domain" description="MacB-like periplasmic core" evidence="9">
    <location>
        <begin position="24"/>
        <end position="267"/>
    </location>
</feature>
<evidence type="ECO:0000256" key="3">
    <source>
        <dbReference type="ARBA" id="ARBA00022692"/>
    </source>
</evidence>
<dbReference type="Pfam" id="PF12704">
    <property type="entry name" value="MacB_PCD"/>
    <property type="match status" value="1"/>
</dbReference>
<dbReference type="RefSeq" id="WP_145068047.1">
    <property type="nucleotide sequence ID" value="NZ_CP036287.1"/>
</dbReference>
<keyword evidence="2" id="KW-1003">Cell membrane</keyword>
<reference evidence="10 11" key="1">
    <citation type="submission" date="2019-02" db="EMBL/GenBank/DDBJ databases">
        <title>Deep-cultivation of Planctomycetes and their phenomic and genomic characterization uncovers novel biology.</title>
        <authorList>
            <person name="Wiegand S."/>
            <person name="Jogler M."/>
            <person name="Boedeker C."/>
            <person name="Pinto D."/>
            <person name="Vollmers J."/>
            <person name="Rivas-Marin E."/>
            <person name="Kohn T."/>
            <person name="Peeters S.H."/>
            <person name="Heuer A."/>
            <person name="Rast P."/>
            <person name="Oberbeckmann S."/>
            <person name="Bunk B."/>
            <person name="Jeske O."/>
            <person name="Meyerdierks A."/>
            <person name="Storesund J.E."/>
            <person name="Kallscheuer N."/>
            <person name="Luecker S."/>
            <person name="Lage O.M."/>
            <person name="Pohl T."/>
            <person name="Merkel B.J."/>
            <person name="Hornburger P."/>
            <person name="Mueller R.-W."/>
            <person name="Bruemmer F."/>
            <person name="Labrenz M."/>
            <person name="Spormann A.M."/>
            <person name="Op den Camp H."/>
            <person name="Overmann J."/>
            <person name="Amann R."/>
            <person name="Jetten M.S.M."/>
            <person name="Mascher T."/>
            <person name="Medema M.H."/>
            <person name="Devos D.P."/>
            <person name="Kaster A.-K."/>
            <person name="Ovreas L."/>
            <person name="Rohde M."/>
            <person name="Galperin M.Y."/>
            <person name="Jogler C."/>
        </authorList>
    </citation>
    <scope>NUCLEOTIDE SEQUENCE [LARGE SCALE GENOMIC DNA]</scope>
    <source>
        <strain evidence="10 11">Pla133</strain>
    </source>
</reference>
<evidence type="ECO:0000256" key="1">
    <source>
        <dbReference type="ARBA" id="ARBA00004651"/>
    </source>
</evidence>
<keyword evidence="11" id="KW-1185">Reference proteome</keyword>
<organism evidence="10 11">
    <name type="scientific">Engelhardtia mirabilis</name>
    <dbReference type="NCBI Taxonomy" id="2528011"/>
    <lineage>
        <taxon>Bacteria</taxon>
        <taxon>Pseudomonadati</taxon>
        <taxon>Planctomycetota</taxon>
        <taxon>Planctomycetia</taxon>
        <taxon>Planctomycetia incertae sedis</taxon>
        <taxon>Engelhardtia</taxon>
    </lineage>
</organism>
<dbReference type="Pfam" id="PF02687">
    <property type="entry name" value="FtsX"/>
    <property type="match status" value="1"/>
</dbReference>
<feature type="transmembrane region" description="Helical" evidence="7">
    <location>
        <begin position="345"/>
        <end position="371"/>
    </location>
</feature>
<dbReference type="GO" id="GO:0005886">
    <property type="term" value="C:plasma membrane"/>
    <property type="evidence" value="ECO:0007669"/>
    <property type="project" value="UniProtKB-SubCell"/>
</dbReference>
<keyword evidence="3 7" id="KW-0812">Transmembrane</keyword>
<dbReference type="InterPro" id="IPR003838">
    <property type="entry name" value="ABC3_permease_C"/>
</dbReference>
<feature type="transmembrane region" description="Helical" evidence="7">
    <location>
        <begin position="391"/>
        <end position="410"/>
    </location>
</feature>
<dbReference type="GO" id="GO:0016787">
    <property type="term" value="F:hydrolase activity"/>
    <property type="evidence" value="ECO:0007669"/>
    <property type="project" value="UniProtKB-KW"/>
</dbReference>
<evidence type="ECO:0000313" key="11">
    <source>
        <dbReference type="Proteomes" id="UP000316921"/>
    </source>
</evidence>
<dbReference type="KEGG" id="pbap:Pla133_38600"/>
<keyword evidence="5 7" id="KW-0472">Membrane</keyword>
<dbReference type="PANTHER" id="PTHR30572:SF4">
    <property type="entry name" value="ABC TRANSPORTER PERMEASE YTRF"/>
    <property type="match status" value="1"/>
</dbReference>
<evidence type="ECO:0000256" key="2">
    <source>
        <dbReference type="ARBA" id="ARBA00022475"/>
    </source>
</evidence>
<evidence type="ECO:0000259" key="8">
    <source>
        <dbReference type="Pfam" id="PF02687"/>
    </source>
</evidence>
<evidence type="ECO:0000256" key="4">
    <source>
        <dbReference type="ARBA" id="ARBA00022989"/>
    </source>
</evidence>
<dbReference type="AlphaFoldDB" id="A0A518BP52"/>
<name>A0A518BP52_9BACT</name>
<keyword evidence="10" id="KW-0547">Nucleotide-binding</keyword>
<dbReference type="PANTHER" id="PTHR30572">
    <property type="entry name" value="MEMBRANE COMPONENT OF TRANSPORTER-RELATED"/>
    <property type="match status" value="1"/>
</dbReference>
<comment type="similarity">
    <text evidence="6">Belongs to the ABC-4 integral membrane protein family.</text>
</comment>
<dbReference type="EC" id="3.6.3.-" evidence="10"/>
<keyword evidence="10" id="KW-0378">Hydrolase</keyword>
<sequence length="424" mass="46167">MGRSTLYRAVVLGVRSLMLHRLRSMLTTLGVLFGTSSVIAMLAIGEGASAEAQDQIRALGSQNVILRSVKPREDPNQGSQRVRVASYGLTFEDLHRIEDAYPGIETIVPLRELSQEVRHLARVADPRVLATKPNYLEVTGRLLVSGRWLSELDERMAANVCVVGSEVARKLFPMESPLGQQIKIGGEYFTVVGILAPRVRLADDAAKAGEEITDELYLPLSTGVQRFGDMQVRMRAGSMDREQVDLHEIVVAVDVPENVRVVADAARAMLERYHKQGDFEVVVPLELLARAEETKRIFNIVLGSIAGISLLVGGIGIMNVMLATVTERTREIGIRRALGAKRHHIVTQFLVETVVLSVGGGAAGVVVGLAIPVAVEHFARMHTVITPAAPTLAFSISALIGVVFGLYPAWRAARMDPVDALRHE</sequence>
<feature type="domain" description="ABC3 transporter permease C-terminal" evidence="8">
    <location>
        <begin position="304"/>
        <end position="417"/>
    </location>
</feature>
<evidence type="ECO:0000313" key="10">
    <source>
        <dbReference type="EMBL" id="QDU68757.1"/>
    </source>
</evidence>
<feature type="transmembrane region" description="Helical" evidence="7">
    <location>
        <begin position="300"/>
        <end position="325"/>
    </location>
</feature>
<keyword evidence="10" id="KW-0067">ATP-binding</keyword>
<gene>
    <name evidence="10" type="primary">macB_3</name>
    <name evidence="10" type="ORF">Pla133_38600</name>
</gene>
<dbReference type="Proteomes" id="UP000316921">
    <property type="component" value="Chromosome"/>
</dbReference>
<evidence type="ECO:0000256" key="7">
    <source>
        <dbReference type="SAM" id="Phobius"/>
    </source>
</evidence>
<proteinExistence type="inferred from homology"/>
<dbReference type="InterPro" id="IPR050250">
    <property type="entry name" value="Macrolide_Exporter_MacB"/>
</dbReference>
<dbReference type="EMBL" id="CP036287">
    <property type="protein sequence ID" value="QDU68757.1"/>
    <property type="molecule type" value="Genomic_DNA"/>
</dbReference>
<dbReference type="GO" id="GO:0022857">
    <property type="term" value="F:transmembrane transporter activity"/>
    <property type="evidence" value="ECO:0007669"/>
    <property type="project" value="TreeGrafter"/>
</dbReference>
<accession>A0A518BP52</accession>
<protein>
    <submittedName>
        <fullName evidence="10">Macrolide export ATP-binding/permease protein MacB</fullName>
        <ecNumber evidence="10">3.6.3.-</ecNumber>
    </submittedName>
</protein>
<evidence type="ECO:0000256" key="5">
    <source>
        <dbReference type="ARBA" id="ARBA00023136"/>
    </source>
</evidence>
<keyword evidence="4 7" id="KW-1133">Transmembrane helix</keyword>
<dbReference type="InterPro" id="IPR025857">
    <property type="entry name" value="MacB_PCD"/>
</dbReference>
<evidence type="ECO:0000259" key="9">
    <source>
        <dbReference type="Pfam" id="PF12704"/>
    </source>
</evidence>
<comment type="subcellular location">
    <subcellularLocation>
        <location evidence="1">Cell membrane</location>
        <topology evidence="1">Multi-pass membrane protein</topology>
    </subcellularLocation>
</comment>
<dbReference type="GO" id="GO:0005524">
    <property type="term" value="F:ATP binding"/>
    <property type="evidence" value="ECO:0007669"/>
    <property type="project" value="UniProtKB-KW"/>
</dbReference>
<evidence type="ECO:0000256" key="6">
    <source>
        <dbReference type="ARBA" id="ARBA00038076"/>
    </source>
</evidence>